<proteinExistence type="predicted"/>
<keyword evidence="1" id="KW-0472">Membrane</keyword>
<dbReference type="AlphaFoldDB" id="A0A4Y1QYC6"/>
<keyword evidence="1" id="KW-1133">Transmembrane helix</keyword>
<evidence type="ECO:0000256" key="1">
    <source>
        <dbReference type="SAM" id="Phobius"/>
    </source>
</evidence>
<accession>A0A4Y1QYC6</accession>
<protein>
    <submittedName>
        <fullName evidence="2">Uncharacterized protein</fullName>
    </submittedName>
</protein>
<evidence type="ECO:0000313" key="2">
    <source>
        <dbReference type="EMBL" id="BBG96866.1"/>
    </source>
</evidence>
<feature type="transmembrane region" description="Helical" evidence="1">
    <location>
        <begin position="34"/>
        <end position="55"/>
    </location>
</feature>
<keyword evidence="1" id="KW-0812">Transmembrane</keyword>
<name>A0A4Y1QYC6_PRUDU</name>
<feature type="non-terminal residue" evidence="2">
    <location>
        <position position="90"/>
    </location>
</feature>
<organism evidence="2">
    <name type="scientific">Prunus dulcis</name>
    <name type="common">Almond</name>
    <name type="synonym">Amygdalus dulcis</name>
    <dbReference type="NCBI Taxonomy" id="3755"/>
    <lineage>
        <taxon>Eukaryota</taxon>
        <taxon>Viridiplantae</taxon>
        <taxon>Streptophyta</taxon>
        <taxon>Embryophyta</taxon>
        <taxon>Tracheophyta</taxon>
        <taxon>Spermatophyta</taxon>
        <taxon>Magnoliopsida</taxon>
        <taxon>eudicotyledons</taxon>
        <taxon>Gunneridae</taxon>
        <taxon>Pentapetalae</taxon>
        <taxon>rosids</taxon>
        <taxon>fabids</taxon>
        <taxon>Rosales</taxon>
        <taxon>Rosaceae</taxon>
        <taxon>Amygdaloideae</taxon>
        <taxon>Amygdaleae</taxon>
        <taxon>Prunus</taxon>
    </lineage>
</organism>
<sequence>MEACTLSLTKMAWRRSWLKYVLSRWRKDMKRNYIYIYIYIYFIIAAMALTLYFFIAMYKCIMQVVEEGRKSQDRYKIALVVLDEILNKLL</sequence>
<reference evidence="2" key="1">
    <citation type="journal article" date="2019" name="Science">
        <title>Mutation of a bHLH transcription factor allowed almond domestication.</title>
        <authorList>
            <person name="Sanchez-Perez R."/>
            <person name="Pavan S."/>
            <person name="Mazzeo R."/>
            <person name="Moldovan C."/>
            <person name="Aiese Cigliano R."/>
            <person name="Del Cueto J."/>
            <person name="Ricciardi F."/>
            <person name="Lotti C."/>
            <person name="Ricciardi L."/>
            <person name="Dicenta F."/>
            <person name="Lopez-Marques R.L."/>
            <person name="Lindberg Moller B."/>
        </authorList>
    </citation>
    <scope>NUCLEOTIDE SEQUENCE</scope>
</reference>
<dbReference type="EMBL" id="AP019298">
    <property type="protein sequence ID" value="BBG96866.1"/>
    <property type="molecule type" value="Genomic_DNA"/>
</dbReference>
<gene>
    <name evidence="2" type="ORF">Prudu_005813</name>
</gene>